<proteinExistence type="predicted"/>
<dbReference type="AlphaFoldDB" id="A0A4Y6UKH5"/>
<gene>
    <name evidence="1" type="ORF">E3D00_06795</name>
</gene>
<reference evidence="1 2" key="1">
    <citation type="submission" date="2019-03" db="EMBL/GenBank/DDBJ databases">
        <title>The complete genome sequence of Swingsia samuiensis NBRC107927(T).</title>
        <authorList>
            <person name="Chua K.-O."/>
            <person name="Chan K.-G."/>
            <person name="See-Too W.-S."/>
        </authorList>
    </citation>
    <scope>NUCLEOTIDE SEQUENCE [LARGE SCALE GENOMIC DNA]</scope>
    <source>
        <strain evidence="1 2">AH83</strain>
    </source>
</reference>
<evidence type="ECO:0000313" key="2">
    <source>
        <dbReference type="Proteomes" id="UP000316313"/>
    </source>
</evidence>
<name>A0A4Y6UKH5_9PROT</name>
<dbReference type="EMBL" id="CP038141">
    <property type="protein sequence ID" value="QDH17300.1"/>
    <property type="molecule type" value="Genomic_DNA"/>
</dbReference>
<organism evidence="1 2">
    <name type="scientific">Swingsia samuiensis</name>
    <dbReference type="NCBI Taxonomy" id="1293412"/>
    <lineage>
        <taxon>Bacteria</taxon>
        <taxon>Pseudomonadati</taxon>
        <taxon>Pseudomonadota</taxon>
        <taxon>Alphaproteobacteria</taxon>
        <taxon>Acetobacterales</taxon>
        <taxon>Acetobacteraceae</taxon>
        <taxon>Swingsia</taxon>
    </lineage>
</organism>
<protein>
    <submittedName>
        <fullName evidence="1">Uncharacterized protein</fullName>
    </submittedName>
</protein>
<dbReference type="Proteomes" id="UP000316313">
    <property type="component" value="Chromosome"/>
</dbReference>
<dbReference type="KEGG" id="ssam:E3D00_06795"/>
<evidence type="ECO:0000313" key="1">
    <source>
        <dbReference type="EMBL" id="QDH17300.1"/>
    </source>
</evidence>
<dbReference type="RefSeq" id="WP_141461111.1">
    <property type="nucleotide sequence ID" value="NZ_CP038141.1"/>
</dbReference>
<keyword evidence="2" id="KW-1185">Reference proteome</keyword>
<dbReference type="OrthoDB" id="7282359at2"/>
<accession>A0A4Y6UKH5</accession>
<sequence length="141" mass="15460">MSISLDPSLFPAIDIITLAQTGLILRAERQTPPDGIPVFVTKEGWTELVSSHAPEHPSPHEIIIPALEKAITRLLSHAAETAEKTKEMAPVLYLESDLFPSNAELLIAFVRDKEHPVTCALIGTRQHLSHVLKVTASDKMP</sequence>